<feature type="domain" description="Aspartate/glutamate/uridylate kinase" evidence="10">
    <location>
        <begin position="2"/>
        <end position="233"/>
    </location>
</feature>
<comment type="pathway">
    <text evidence="1 9">Amino-acid biosynthesis; L-arginine biosynthesis; N(2)-acetyl-L-ornithine from L-glutamate: step 2/4.</text>
</comment>
<keyword evidence="4 9" id="KW-0808">Transferase</keyword>
<keyword evidence="7 9" id="KW-0067">ATP-binding</keyword>
<dbReference type="EMBL" id="JAGYPM010000001">
    <property type="protein sequence ID" value="MBS4188857.1"/>
    <property type="molecule type" value="Genomic_DNA"/>
</dbReference>
<evidence type="ECO:0000256" key="5">
    <source>
        <dbReference type="ARBA" id="ARBA00022741"/>
    </source>
</evidence>
<accession>A0ABS5NM18</accession>
<keyword evidence="3 9" id="KW-0028">Amino-acid biosynthesis</keyword>
<dbReference type="Proteomes" id="UP000681027">
    <property type="component" value="Unassembled WGS sequence"/>
</dbReference>
<dbReference type="Pfam" id="PF00696">
    <property type="entry name" value="AA_kinase"/>
    <property type="match status" value="1"/>
</dbReference>
<evidence type="ECO:0000313" key="11">
    <source>
        <dbReference type="EMBL" id="MBS4188857.1"/>
    </source>
</evidence>
<dbReference type="InterPro" id="IPR004662">
    <property type="entry name" value="AcgluKinase_fam"/>
</dbReference>
<feature type="site" description="Transition state stabilizer" evidence="9">
    <location>
        <position position="214"/>
    </location>
</feature>
<dbReference type="InterPro" id="IPR001048">
    <property type="entry name" value="Asp/Glu/Uridylate_kinase"/>
</dbReference>
<evidence type="ECO:0000256" key="2">
    <source>
        <dbReference type="ARBA" id="ARBA00022571"/>
    </source>
</evidence>
<proteinExistence type="inferred from homology"/>
<name>A0ABS5NM18_9BACI</name>
<dbReference type="PANTHER" id="PTHR23342:SF0">
    <property type="entry name" value="N-ACETYLGLUTAMATE SYNTHASE, MITOCHONDRIAL"/>
    <property type="match status" value="1"/>
</dbReference>
<evidence type="ECO:0000256" key="1">
    <source>
        <dbReference type="ARBA" id="ARBA00004828"/>
    </source>
</evidence>
<dbReference type="InterPro" id="IPR036393">
    <property type="entry name" value="AceGlu_kinase-like_sf"/>
</dbReference>
<dbReference type="GO" id="GO:0003991">
    <property type="term" value="F:acetylglutamate kinase activity"/>
    <property type="evidence" value="ECO:0007669"/>
    <property type="project" value="UniProtKB-EC"/>
</dbReference>
<feature type="binding site" evidence="9">
    <location>
        <position position="62"/>
    </location>
    <ligand>
        <name>substrate</name>
    </ligand>
</feature>
<comment type="caution">
    <text evidence="11">The sequence shown here is derived from an EMBL/GenBank/DDBJ whole genome shotgun (WGS) entry which is preliminary data.</text>
</comment>
<comment type="function">
    <text evidence="9">Catalyzes the ATP-dependent phosphorylation of N-acetyl-L-glutamate.</text>
</comment>
<feature type="binding site" evidence="9">
    <location>
        <position position="155"/>
    </location>
    <ligand>
        <name>substrate</name>
    </ligand>
</feature>
<dbReference type="HAMAP" id="MF_00082">
    <property type="entry name" value="ArgB"/>
    <property type="match status" value="1"/>
</dbReference>
<evidence type="ECO:0000256" key="9">
    <source>
        <dbReference type="HAMAP-Rule" id="MF_00082"/>
    </source>
</evidence>
<evidence type="ECO:0000256" key="7">
    <source>
        <dbReference type="ARBA" id="ARBA00022840"/>
    </source>
</evidence>
<evidence type="ECO:0000256" key="6">
    <source>
        <dbReference type="ARBA" id="ARBA00022777"/>
    </source>
</evidence>
<evidence type="ECO:0000259" key="10">
    <source>
        <dbReference type="Pfam" id="PF00696"/>
    </source>
</evidence>
<evidence type="ECO:0000256" key="3">
    <source>
        <dbReference type="ARBA" id="ARBA00022605"/>
    </source>
</evidence>
<dbReference type="PANTHER" id="PTHR23342">
    <property type="entry name" value="N-ACETYLGLUTAMATE SYNTHASE"/>
    <property type="match status" value="1"/>
</dbReference>
<gene>
    <name evidence="9 11" type="primary">argB</name>
    <name evidence="11" type="ORF">KHA94_01315</name>
</gene>
<keyword evidence="9" id="KW-0963">Cytoplasm</keyword>
<sequence>MKTILIKCGGSVMDKLAPTFFESLKELESNGYQLIFVHGGGPDINRMLDLFQIPHEFADGLRKTTAKAMEIVEMVLSGHTNRKLVSNLESTGLNAFGLNGSDSKFLQGRFIDQERLGFVGEVVKINLRIVSLLLREKYIPVITPIAVTENGIKLNINADFAAAAIANALQAEKCIFVTDVDGIMIDGKLIQQTDTAEVQRYITEEKITGGMIPKVKSAISAIEKGLHSVMIVSGEKKFFEGSEWIGTEILAKERVLQ</sequence>
<dbReference type="EC" id="2.7.2.8" evidence="9"/>
<evidence type="ECO:0000313" key="12">
    <source>
        <dbReference type="Proteomes" id="UP000681027"/>
    </source>
</evidence>
<organism evidence="11 12">
    <name type="scientific">Cytobacillus citreus</name>
    <dbReference type="NCBI Taxonomy" id="2833586"/>
    <lineage>
        <taxon>Bacteria</taxon>
        <taxon>Bacillati</taxon>
        <taxon>Bacillota</taxon>
        <taxon>Bacilli</taxon>
        <taxon>Bacillales</taxon>
        <taxon>Bacillaceae</taxon>
        <taxon>Cytobacillus</taxon>
    </lineage>
</organism>
<comment type="similarity">
    <text evidence="9">Belongs to the acetylglutamate kinase family. ArgB subfamily.</text>
</comment>
<evidence type="ECO:0000256" key="8">
    <source>
        <dbReference type="ARBA" id="ARBA00048141"/>
    </source>
</evidence>
<protein>
    <recommendedName>
        <fullName evidence="9">Acetylglutamate kinase</fullName>
        <ecNumber evidence="9">2.7.2.8</ecNumber>
    </recommendedName>
    <alternativeName>
        <fullName evidence="9">N-acetyl-L-glutamate 5-phosphotransferase</fullName>
    </alternativeName>
    <alternativeName>
        <fullName evidence="9">NAG kinase</fullName>
        <shortName evidence="9">NAGK</shortName>
    </alternativeName>
</protein>
<comment type="subcellular location">
    <subcellularLocation>
        <location evidence="9">Cytoplasm</location>
    </subcellularLocation>
</comment>
<keyword evidence="5 9" id="KW-0547">Nucleotide-binding</keyword>
<feature type="binding site" evidence="9">
    <location>
        <begin position="40"/>
        <end position="41"/>
    </location>
    <ligand>
        <name>substrate</name>
    </ligand>
</feature>
<keyword evidence="12" id="KW-1185">Reference proteome</keyword>
<keyword evidence="6 9" id="KW-0418">Kinase</keyword>
<dbReference type="NCBIfam" id="TIGR00761">
    <property type="entry name" value="argB"/>
    <property type="match status" value="1"/>
</dbReference>
<reference evidence="11 12" key="1">
    <citation type="submission" date="2021-05" db="EMBL/GenBank/DDBJ databases">
        <title>Novel Bacillus species.</title>
        <authorList>
            <person name="Liu G."/>
        </authorList>
    </citation>
    <scope>NUCLEOTIDE SEQUENCE [LARGE SCALE GENOMIC DNA]</scope>
    <source>
        <strain evidence="11 12">FJAT-49705</strain>
    </source>
</reference>
<dbReference type="SUPFAM" id="SSF53633">
    <property type="entry name" value="Carbamate kinase-like"/>
    <property type="match status" value="1"/>
</dbReference>
<dbReference type="Gene3D" id="3.40.1160.10">
    <property type="entry name" value="Acetylglutamate kinase-like"/>
    <property type="match status" value="1"/>
</dbReference>
<comment type="catalytic activity">
    <reaction evidence="8 9">
        <text>N-acetyl-L-glutamate + ATP = N-acetyl-L-glutamyl 5-phosphate + ADP</text>
        <dbReference type="Rhea" id="RHEA:14629"/>
        <dbReference type="ChEBI" id="CHEBI:30616"/>
        <dbReference type="ChEBI" id="CHEBI:44337"/>
        <dbReference type="ChEBI" id="CHEBI:57936"/>
        <dbReference type="ChEBI" id="CHEBI:456216"/>
        <dbReference type="EC" id="2.7.2.8"/>
    </reaction>
</comment>
<dbReference type="InterPro" id="IPR037528">
    <property type="entry name" value="ArgB"/>
</dbReference>
<feature type="site" description="Transition state stabilizer" evidence="9">
    <location>
        <position position="7"/>
    </location>
</feature>
<dbReference type="CDD" id="cd04238">
    <property type="entry name" value="AAK_NAGK-like"/>
    <property type="match status" value="1"/>
</dbReference>
<dbReference type="PIRSF" id="PIRSF000728">
    <property type="entry name" value="NAGK"/>
    <property type="match status" value="1"/>
</dbReference>
<keyword evidence="2 9" id="KW-0055">Arginine biosynthesis</keyword>
<dbReference type="RefSeq" id="WP_213100363.1">
    <property type="nucleotide sequence ID" value="NZ_JAGYPM010000001.1"/>
</dbReference>
<evidence type="ECO:0000256" key="4">
    <source>
        <dbReference type="ARBA" id="ARBA00022679"/>
    </source>
</evidence>